<dbReference type="InterPro" id="IPR002902">
    <property type="entry name" value="GNK2"/>
</dbReference>
<evidence type="ECO:0000313" key="6">
    <source>
        <dbReference type="Proteomes" id="UP000245207"/>
    </source>
</evidence>
<dbReference type="Gene3D" id="3.30.200.20">
    <property type="entry name" value="Phosphorylase Kinase, domain 1"/>
    <property type="match status" value="1"/>
</dbReference>
<evidence type="ECO:0000256" key="1">
    <source>
        <dbReference type="ARBA" id="ARBA00022729"/>
    </source>
</evidence>
<sequence>MIILTQKIPIWFVLVFIYLFSTPILSQNDFLNSTCETAANYTRNSTFEKNLNTTLSILPNTNSGFGFFNYSTGQGIDTVNSIAICQGDVNPDVCQRCLNDSIVKARKDCPNQKEATVYYKQCLLKYSNQTILGKDQPKPYHFELEDDRFSSDKDSFNTAIRPLLKNLTATAAAGDSRLKFATGETSGINSETIYGLVQCTPDLISKQCSDCLIDIIDQFSISDSRRSRVGGATLLPTCYFRNKFKQETDFDEIETMDIGAAESLRYTFSLIKAATNDFSETNKLGQGGFGAVYKDVTISFNKVV</sequence>
<dbReference type="AlphaFoldDB" id="A0A2U1M6R3"/>
<proteinExistence type="predicted"/>
<keyword evidence="6" id="KW-1185">Reference proteome</keyword>
<dbReference type="PROSITE" id="PS51473">
    <property type="entry name" value="GNK2"/>
    <property type="match status" value="2"/>
</dbReference>
<keyword evidence="5" id="KW-0675">Receptor</keyword>
<dbReference type="GO" id="GO:0016301">
    <property type="term" value="F:kinase activity"/>
    <property type="evidence" value="ECO:0007669"/>
    <property type="project" value="UniProtKB-KW"/>
</dbReference>
<keyword evidence="1 3" id="KW-0732">Signal</keyword>
<accession>A0A2U1M6R3</accession>
<evidence type="ECO:0000259" key="4">
    <source>
        <dbReference type="PROSITE" id="PS51473"/>
    </source>
</evidence>
<dbReference type="Gene3D" id="3.30.430.20">
    <property type="entry name" value="Gnk2 domain, C-X8-C-X2-C motif"/>
    <property type="match status" value="2"/>
</dbReference>
<dbReference type="OrthoDB" id="696781at2759"/>
<dbReference type="InterPro" id="IPR011009">
    <property type="entry name" value="Kinase-like_dom_sf"/>
</dbReference>
<dbReference type="EMBL" id="PKPP01006314">
    <property type="protein sequence ID" value="PWA56927.1"/>
    <property type="molecule type" value="Genomic_DNA"/>
</dbReference>
<protein>
    <submittedName>
        <fullName evidence="5">Cysteine-rich RLK (RECEPTOR-like protein kinase) 10</fullName>
    </submittedName>
</protein>
<dbReference type="PANTHER" id="PTHR32099:SF99">
    <property type="entry name" value="GNK2-LIKE DOMAIN-CONTAINING PROTEIN"/>
    <property type="match status" value="1"/>
</dbReference>
<keyword evidence="5" id="KW-0418">Kinase</keyword>
<dbReference type="InterPro" id="IPR038408">
    <property type="entry name" value="GNK2_sf"/>
</dbReference>
<dbReference type="Pfam" id="PF01657">
    <property type="entry name" value="Stress-antifung"/>
    <property type="match status" value="2"/>
</dbReference>
<comment type="caution">
    <text evidence="5">The sequence shown here is derived from an EMBL/GenBank/DDBJ whole genome shotgun (WGS) entry which is preliminary data.</text>
</comment>
<keyword evidence="5" id="KW-0808">Transferase</keyword>
<dbReference type="CDD" id="cd23509">
    <property type="entry name" value="Gnk2-like"/>
    <property type="match status" value="2"/>
</dbReference>
<dbReference type="STRING" id="35608.A0A2U1M6R3"/>
<reference evidence="5 6" key="1">
    <citation type="journal article" date="2018" name="Mol. Plant">
        <title>The genome of Artemisia annua provides insight into the evolution of Asteraceae family and artemisinin biosynthesis.</title>
        <authorList>
            <person name="Shen Q."/>
            <person name="Zhang L."/>
            <person name="Liao Z."/>
            <person name="Wang S."/>
            <person name="Yan T."/>
            <person name="Shi P."/>
            <person name="Liu M."/>
            <person name="Fu X."/>
            <person name="Pan Q."/>
            <person name="Wang Y."/>
            <person name="Lv Z."/>
            <person name="Lu X."/>
            <person name="Zhang F."/>
            <person name="Jiang W."/>
            <person name="Ma Y."/>
            <person name="Chen M."/>
            <person name="Hao X."/>
            <person name="Li L."/>
            <person name="Tang Y."/>
            <person name="Lv G."/>
            <person name="Zhou Y."/>
            <person name="Sun X."/>
            <person name="Brodelius P.E."/>
            <person name="Rose J.K.C."/>
            <person name="Tang K."/>
        </authorList>
    </citation>
    <scope>NUCLEOTIDE SEQUENCE [LARGE SCALE GENOMIC DNA]</scope>
    <source>
        <strain evidence="6">cv. Huhao1</strain>
        <tissue evidence="5">Leaf</tissue>
    </source>
</reference>
<name>A0A2U1M6R3_ARTAN</name>
<dbReference type="Proteomes" id="UP000245207">
    <property type="component" value="Unassembled WGS sequence"/>
</dbReference>
<keyword evidence="2" id="KW-0677">Repeat</keyword>
<evidence type="ECO:0000256" key="3">
    <source>
        <dbReference type="SAM" id="SignalP"/>
    </source>
</evidence>
<feature type="domain" description="Gnk2-homologous" evidence="4">
    <location>
        <begin position="29"/>
        <end position="131"/>
    </location>
</feature>
<feature type="chain" id="PRO_5015613977" evidence="3">
    <location>
        <begin position="27"/>
        <end position="304"/>
    </location>
</feature>
<feature type="signal peptide" evidence="3">
    <location>
        <begin position="1"/>
        <end position="26"/>
    </location>
</feature>
<gene>
    <name evidence="5" type="ORF">CTI12_AA414260</name>
</gene>
<dbReference type="PANTHER" id="PTHR32099">
    <property type="entry name" value="CYSTEINE-RICH REPEAT SECRETORY PROTEIN"/>
    <property type="match status" value="1"/>
</dbReference>
<evidence type="ECO:0000256" key="2">
    <source>
        <dbReference type="ARBA" id="ARBA00022737"/>
    </source>
</evidence>
<dbReference type="SUPFAM" id="SSF56112">
    <property type="entry name" value="Protein kinase-like (PK-like)"/>
    <property type="match status" value="1"/>
</dbReference>
<feature type="domain" description="Gnk2-homologous" evidence="4">
    <location>
        <begin position="137"/>
        <end position="247"/>
    </location>
</feature>
<evidence type="ECO:0000313" key="5">
    <source>
        <dbReference type="EMBL" id="PWA56927.1"/>
    </source>
</evidence>
<organism evidence="5 6">
    <name type="scientific">Artemisia annua</name>
    <name type="common">Sweet wormwood</name>
    <dbReference type="NCBI Taxonomy" id="35608"/>
    <lineage>
        <taxon>Eukaryota</taxon>
        <taxon>Viridiplantae</taxon>
        <taxon>Streptophyta</taxon>
        <taxon>Embryophyta</taxon>
        <taxon>Tracheophyta</taxon>
        <taxon>Spermatophyta</taxon>
        <taxon>Magnoliopsida</taxon>
        <taxon>eudicotyledons</taxon>
        <taxon>Gunneridae</taxon>
        <taxon>Pentapetalae</taxon>
        <taxon>asterids</taxon>
        <taxon>campanulids</taxon>
        <taxon>Asterales</taxon>
        <taxon>Asteraceae</taxon>
        <taxon>Asteroideae</taxon>
        <taxon>Anthemideae</taxon>
        <taxon>Artemisiinae</taxon>
        <taxon>Artemisia</taxon>
    </lineage>
</organism>